<evidence type="ECO:0000313" key="3">
    <source>
        <dbReference type="EMBL" id="MBK1697495.1"/>
    </source>
</evidence>
<reference evidence="3" key="1">
    <citation type="submission" date="2017-08" db="EMBL/GenBank/DDBJ databases">
        <authorList>
            <person name="Imhoff J.F."/>
            <person name="Rahn T."/>
            <person name="Kuenzel S."/>
            <person name="Neulinger S.C."/>
        </authorList>
    </citation>
    <scope>NUCLEOTIDE SEQUENCE</scope>
    <source>
        <strain evidence="3">DSM 9154</strain>
    </source>
</reference>
<comment type="caution">
    <text evidence="3">The sequence shown here is derived from an EMBL/GenBank/DDBJ whole genome shotgun (WGS) entry which is preliminary data.</text>
</comment>
<evidence type="ECO:0000256" key="2">
    <source>
        <dbReference type="ARBA" id="ARBA00023002"/>
    </source>
</evidence>
<gene>
    <name evidence="3" type="ORF">CKO21_09580</name>
</gene>
<organism evidence="3 4">
    <name type="scientific">Rhodovibrio salinarum</name>
    <dbReference type="NCBI Taxonomy" id="1087"/>
    <lineage>
        <taxon>Bacteria</taxon>
        <taxon>Pseudomonadati</taxon>
        <taxon>Pseudomonadota</taxon>
        <taxon>Alphaproteobacteria</taxon>
        <taxon>Rhodospirillales</taxon>
        <taxon>Rhodovibrionaceae</taxon>
        <taxon>Rhodovibrio</taxon>
    </lineage>
</organism>
<evidence type="ECO:0000256" key="1">
    <source>
        <dbReference type="ARBA" id="ARBA00006484"/>
    </source>
</evidence>
<reference evidence="3" key="2">
    <citation type="journal article" date="2020" name="Microorganisms">
        <title>Osmotic Adaptation and Compatible Solute Biosynthesis of Phototrophic Bacteria as Revealed from Genome Analyses.</title>
        <authorList>
            <person name="Imhoff J.F."/>
            <person name="Rahn T."/>
            <person name="Kunzel S."/>
            <person name="Keller A."/>
            <person name="Neulinger S.C."/>
        </authorList>
    </citation>
    <scope>NUCLEOTIDE SEQUENCE</scope>
    <source>
        <strain evidence="3">DSM 9154</strain>
    </source>
</reference>
<keyword evidence="4" id="KW-1185">Reference proteome</keyword>
<dbReference type="Pfam" id="PF00106">
    <property type="entry name" value="adh_short"/>
    <property type="match status" value="1"/>
</dbReference>
<protein>
    <submittedName>
        <fullName evidence="3">Short-chain dehydrogenase</fullName>
    </submittedName>
</protein>
<dbReference type="RefSeq" id="WP_051432174.1">
    <property type="nucleotide sequence ID" value="NZ_NRRE01000026.1"/>
</dbReference>
<evidence type="ECO:0000313" key="4">
    <source>
        <dbReference type="Proteomes" id="UP000778970"/>
    </source>
</evidence>
<dbReference type="Proteomes" id="UP000778970">
    <property type="component" value="Unassembled WGS sequence"/>
</dbReference>
<dbReference type="GO" id="GO:0016020">
    <property type="term" value="C:membrane"/>
    <property type="evidence" value="ECO:0007669"/>
    <property type="project" value="TreeGrafter"/>
</dbReference>
<proteinExistence type="inferred from homology"/>
<dbReference type="PRINTS" id="PR00081">
    <property type="entry name" value="GDHRDH"/>
</dbReference>
<dbReference type="EMBL" id="NRRE01000026">
    <property type="protein sequence ID" value="MBK1697495.1"/>
    <property type="molecule type" value="Genomic_DNA"/>
</dbReference>
<keyword evidence="2" id="KW-0560">Oxidoreductase</keyword>
<dbReference type="InterPro" id="IPR002347">
    <property type="entry name" value="SDR_fam"/>
</dbReference>
<dbReference type="InterPro" id="IPR036291">
    <property type="entry name" value="NAD(P)-bd_dom_sf"/>
</dbReference>
<dbReference type="PANTHER" id="PTHR44196:SF1">
    <property type="entry name" value="DEHYDROGENASE_REDUCTASE SDR FAMILY MEMBER 7B"/>
    <property type="match status" value="1"/>
</dbReference>
<comment type="similarity">
    <text evidence="1">Belongs to the short-chain dehydrogenases/reductases (SDR) family.</text>
</comment>
<dbReference type="SUPFAM" id="SSF51735">
    <property type="entry name" value="NAD(P)-binding Rossmann-fold domains"/>
    <property type="match status" value="1"/>
</dbReference>
<accession>A0A934V0J6</accession>
<dbReference type="GO" id="GO:0016491">
    <property type="term" value="F:oxidoreductase activity"/>
    <property type="evidence" value="ECO:0007669"/>
    <property type="project" value="UniProtKB-KW"/>
</dbReference>
<dbReference type="AlphaFoldDB" id="A0A934V0J6"/>
<sequence length="267" mass="28329">MSRQRRRRPQPPSPPRSLLITGASSGLGAALARLYAGPGVTLTLGGRDIARLEAIATDCRARGATVTTRHLDVLHRMGMADWIAEADAQAPLDLVIANAGLGGGTGGGGESAAQTHQIMSVNVTGVVNTVLPAADAMRRRGHGQIAIVSSLAGFRGFPGAPTYCARKAAVRVWGESLRGHLGRAGICVSVICPGYVKTRMTANNDFPMPLLMDADRAARRVRRGLKRNQGRIAFPRRLYAIIWLLSLLPPAWTDGLLARLPEKAAHG</sequence>
<dbReference type="PANTHER" id="PTHR44196">
    <property type="entry name" value="DEHYDROGENASE/REDUCTASE SDR FAMILY MEMBER 7B"/>
    <property type="match status" value="1"/>
</dbReference>
<dbReference type="Gene3D" id="3.40.50.720">
    <property type="entry name" value="NAD(P)-binding Rossmann-like Domain"/>
    <property type="match status" value="1"/>
</dbReference>
<name>A0A934V0J6_9PROT</name>